<dbReference type="InterPro" id="IPR016181">
    <property type="entry name" value="Acyl_CoA_acyltransferase"/>
</dbReference>
<dbReference type="STRING" id="589385.SAMN05421504_1011138"/>
<gene>
    <name evidence="2" type="ORF">SAMN05421504_1011138</name>
</gene>
<dbReference type="GO" id="GO:0005840">
    <property type="term" value="C:ribosome"/>
    <property type="evidence" value="ECO:0007669"/>
    <property type="project" value="UniProtKB-KW"/>
</dbReference>
<dbReference type="Proteomes" id="UP000199515">
    <property type="component" value="Unassembled WGS sequence"/>
</dbReference>
<keyword evidence="2" id="KW-0689">Ribosomal protein</keyword>
<sequence>MVQIEVYDGTAPLSDELLALYVEVFAEAPYNDTQADTDEFVAEWPELAAEPGFRVVLARAGTGELAGFTIGHVLEPGTSWWSGLRETGYGVAELGVHRDWRRHGIARKLHDALLDGRPERQVVLWARPAAEVARAVYASWGYRQVDLIEGPKRTNLVLCLDRH</sequence>
<dbReference type="InterPro" id="IPR000182">
    <property type="entry name" value="GNAT_dom"/>
</dbReference>
<protein>
    <submittedName>
        <fullName evidence="2">Ribosomal protein S18 acetylase RimI</fullName>
    </submittedName>
</protein>
<dbReference type="OrthoDB" id="4536199at2"/>
<organism evidence="2 3">
    <name type="scientific">Amycolatopsis xylanica</name>
    <dbReference type="NCBI Taxonomy" id="589385"/>
    <lineage>
        <taxon>Bacteria</taxon>
        <taxon>Bacillati</taxon>
        <taxon>Actinomycetota</taxon>
        <taxon>Actinomycetes</taxon>
        <taxon>Pseudonocardiales</taxon>
        <taxon>Pseudonocardiaceae</taxon>
        <taxon>Amycolatopsis</taxon>
    </lineage>
</organism>
<dbReference type="Pfam" id="PF00583">
    <property type="entry name" value="Acetyltransf_1"/>
    <property type="match status" value="1"/>
</dbReference>
<dbReference type="PROSITE" id="PS51186">
    <property type="entry name" value="GNAT"/>
    <property type="match status" value="1"/>
</dbReference>
<dbReference type="CDD" id="cd04301">
    <property type="entry name" value="NAT_SF"/>
    <property type="match status" value="1"/>
</dbReference>
<dbReference type="AlphaFoldDB" id="A0A1H2V7Q3"/>
<dbReference type="SUPFAM" id="SSF55729">
    <property type="entry name" value="Acyl-CoA N-acyltransferases (Nat)"/>
    <property type="match status" value="1"/>
</dbReference>
<name>A0A1H2V7Q3_9PSEU</name>
<evidence type="ECO:0000259" key="1">
    <source>
        <dbReference type="PROSITE" id="PS51186"/>
    </source>
</evidence>
<dbReference type="EMBL" id="FNON01000001">
    <property type="protein sequence ID" value="SDW64341.1"/>
    <property type="molecule type" value="Genomic_DNA"/>
</dbReference>
<dbReference type="RefSeq" id="WP_091287395.1">
    <property type="nucleotide sequence ID" value="NZ_FNON01000001.1"/>
</dbReference>
<keyword evidence="2" id="KW-0687">Ribonucleoprotein</keyword>
<evidence type="ECO:0000313" key="3">
    <source>
        <dbReference type="Proteomes" id="UP000199515"/>
    </source>
</evidence>
<dbReference type="GO" id="GO:0016747">
    <property type="term" value="F:acyltransferase activity, transferring groups other than amino-acyl groups"/>
    <property type="evidence" value="ECO:0007669"/>
    <property type="project" value="InterPro"/>
</dbReference>
<proteinExistence type="predicted"/>
<reference evidence="2 3" key="1">
    <citation type="submission" date="2016-10" db="EMBL/GenBank/DDBJ databases">
        <authorList>
            <person name="de Groot N.N."/>
        </authorList>
    </citation>
    <scope>NUCLEOTIDE SEQUENCE [LARGE SCALE GENOMIC DNA]</scope>
    <source>
        <strain evidence="2 3">CPCC 202699</strain>
    </source>
</reference>
<keyword evidence="3" id="KW-1185">Reference proteome</keyword>
<dbReference type="Gene3D" id="3.40.630.30">
    <property type="match status" value="1"/>
</dbReference>
<evidence type="ECO:0000313" key="2">
    <source>
        <dbReference type="EMBL" id="SDW64341.1"/>
    </source>
</evidence>
<accession>A0A1H2V7Q3</accession>
<feature type="domain" description="N-acetyltransferase" evidence="1">
    <location>
        <begin position="4"/>
        <end position="163"/>
    </location>
</feature>